<feature type="signal peptide" evidence="2">
    <location>
        <begin position="1"/>
        <end position="18"/>
    </location>
</feature>
<accession>A0AAF3EQC1</accession>
<sequence>MAVGLVITILLLSHQISSSIQQSDQLDQFTNEIQQELVETRGNILKLQTEIARERNETKDKDVEMSRLTAKMAQIEENLMGKNAKLDADLVDGRESNRELERKIAETKRKNDDLETQLRTEVRDGKAKIGELEGKITALQSKNSDLETQIQLEQENKTAEMVKLQADL</sequence>
<dbReference type="Proteomes" id="UP000887575">
    <property type="component" value="Unassembled WGS sequence"/>
</dbReference>
<proteinExistence type="predicted"/>
<reference evidence="4" key="1">
    <citation type="submission" date="2024-02" db="UniProtKB">
        <authorList>
            <consortium name="WormBaseParasite"/>
        </authorList>
    </citation>
    <scope>IDENTIFICATION</scope>
</reference>
<protein>
    <submittedName>
        <fullName evidence="4">Uncharacterized protein</fullName>
    </submittedName>
</protein>
<keyword evidence="3" id="KW-1185">Reference proteome</keyword>
<evidence type="ECO:0000313" key="4">
    <source>
        <dbReference type="WBParaSite" id="MBELARI_LOCUS16282"/>
    </source>
</evidence>
<keyword evidence="2" id="KW-0732">Signal</keyword>
<keyword evidence="1" id="KW-0175">Coiled coil</keyword>
<name>A0AAF3EQC1_9BILA</name>
<feature type="chain" id="PRO_5042082668" evidence="2">
    <location>
        <begin position="19"/>
        <end position="168"/>
    </location>
</feature>
<evidence type="ECO:0000256" key="1">
    <source>
        <dbReference type="SAM" id="Coils"/>
    </source>
</evidence>
<dbReference type="AlphaFoldDB" id="A0AAF3EQC1"/>
<evidence type="ECO:0000256" key="2">
    <source>
        <dbReference type="SAM" id="SignalP"/>
    </source>
</evidence>
<dbReference type="Gene3D" id="1.10.287.1490">
    <property type="match status" value="1"/>
</dbReference>
<organism evidence="3 4">
    <name type="scientific">Mesorhabditis belari</name>
    <dbReference type="NCBI Taxonomy" id="2138241"/>
    <lineage>
        <taxon>Eukaryota</taxon>
        <taxon>Metazoa</taxon>
        <taxon>Ecdysozoa</taxon>
        <taxon>Nematoda</taxon>
        <taxon>Chromadorea</taxon>
        <taxon>Rhabditida</taxon>
        <taxon>Rhabditina</taxon>
        <taxon>Rhabditomorpha</taxon>
        <taxon>Rhabditoidea</taxon>
        <taxon>Rhabditidae</taxon>
        <taxon>Mesorhabditinae</taxon>
        <taxon>Mesorhabditis</taxon>
    </lineage>
</organism>
<feature type="coiled-coil region" evidence="1">
    <location>
        <begin position="37"/>
        <end position="156"/>
    </location>
</feature>
<dbReference type="WBParaSite" id="MBELARI_LOCUS16282">
    <property type="protein sequence ID" value="MBELARI_LOCUS16282"/>
    <property type="gene ID" value="MBELARI_LOCUS16282"/>
</dbReference>
<evidence type="ECO:0000313" key="3">
    <source>
        <dbReference type="Proteomes" id="UP000887575"/>
    </source>
</evidence>